<dbReference type="PANTHER" id="PTHR47326">
    <property type="entry name" value="TRANSPOSABLE ELEMENT TC3 TRANSPOSASE-LIKE PROTEIN"/>
    <property type="match status" value="1"/>
</dbReference>
<dbReference type="EMBL" id="BGPR01026585">
    <property type="protein sequence ID" value="GBN96425.1"/>
    <property type="molecule type" value="Genomic_DNA"/>
</dbReference>
<gene>
    <name evidence="1" type="ORF">AVEN_170718_1</name>
</gene>
<dbReference type="AlphaFoldDB" id="A0A4Y2TBG4"/>
<name>A0A4Y2TBG4_ARAVE</name>
<evidence type="ECO:0008006" key="3">
    <source>
        <dbReference type="Google" id="ProtNLM"/>
    </source>
</evidence>
<dbReference type="Gene3D" id="3.30.420.10">
    <property type="entry name" value="Ribonuclease H-like superfamily/Ribonuclease H"/>
    <property type="match status" value="1"/>
</dbReference>
<dbReference type="Proteomes" id="UP000499080">
    <property type="component" value="Unassembled WGS sequence"/>
</dbReference>
<keyword evidence="2" id="KW-1185">Reference proteome</keyword>
<dbReference type="InterPro" id="IPR036397">
    <property type="entry name" value="RNaseH_sf"/>
</dbReference>
<proteinExistence type="predicted"/>
<dbReference type="OrthoDB" id="6436917at2759"/>
<sequence length="202" mass="22698">MVGNAFLVQRFNSHNFHVWSEENPRATRTLAAQEWFSVNVWAGIVRDHLVGPYLLPERLTGANYLIFLQQVVPQLLDDAHVTSAMRSSMRFQHDGAPAHYSIDVRLHLNATYGQQWIDRGGPVLWPTRAPDLTCLDYFLCGYVKSLVFETPANSAEDLVARIGAAAGEVRDTLGIFADVRSSMRRRCEACITAQGPNFEHLL</sequence>
<dbReference type="GO" id="GO:0003676">
    <property type="term" value="F:nucleic acid binding"/>
    <property type="evidence" value="ECO:0007669"/>
    <property type="project" value="InterPro"/>
</dbReference>
<evidence type="ECO:0000313" key="2">
    <source>
        <dbReference type="Proteomes" id="UP000499080"/>
    </source>
</evidence>
<dbReference type="PANTHER" id="PTHR47326:SF1">
    <property type="entry name" value="HTH PSQ-TYPE DOMAIN-CONTAINING PROTEIN"/>
    <property type="match status" value="1"/>
</dbReference>
<comment type="caution">
    <text evidence="1">The sequence shown here is derived from an EMBL/GenBank/DDBJ whole genome shotgun (WGS) entry which is preliminary data.</text>
</comment>
<accession>A0A4Y2TBG4</accession>
<protein>
    <recommendedName>
        <fullName evidence="3">Transposable element Tc3 transposase</fullName>
    </recommendedName>
</protein>
<reference evidence="1 2" key="1">
    <citation type="journal article" date="2019" name="Sci. Rep.">
        <title>Orb-weaving spider Araneus ventricosus genome elucidates the spidroin gene catalogue.</title>
        <authorList>
            <person name="Kono N."/>
            <person name="Nakamura H."/>
            <person name="Ohtoshi R."/>
            <person name="Moran D.A.P."/>
            <person name="Shinohara A."/>
            <person name="Yoshida Y."/>
            <person name="Fujiwara M."/>
            <person name="Mori M."/>
            <person name="Tomita M."/>
            <person name="Arakawa K."/>
        </authorList>
    </citation>
    <scope>NUCLEOTIDE SEQUENCE [LARGE SCALE GENOMIC DNA]</scope>
</reference>
<evidence type="ECO:0000313" key="1">
    <source>
        <dbReference type="EMBL" id="GBN96425.1"/>
    </source>
</evidence>
<organism evidence="1 2">
    <name type="scientific">Araneus ventricosus</name>
    <name type="common">Orbweaver spider</name>
    <name type="synonym">Epeira ventricosa</name>
    <dbReference type="NCBI Taxonomy" id="182803"/>
    <lineage>
        <taxon>Eukaryota</taxon>
        <taxon>Metazoa</taxon>
        <taxon>Ecdysozoa</taxon>
        <taxon>Arthropoda</taxon>
        <taxon>Chelicerata</taxon>
        <taxon>Arachnida</taxon>
        <taxon>Araneae</taxon>
        <taxon>Araneomorphae</taxon>
        <taxon>Entelegynae</taxon>
        <taxon>Araneoidea</taxon>
        <taxon>Araneidae</taxon>
        <taxon>Araneus</taxon>
    </lineage>
</organism>